<accession>A0A0C3PCH9</accession>
<dbReference type="Gene3D" id="2.60.40.420">
    <property type="entry name" value="Cupredoxins - blue copper proteins"/>
    <property type="match status" value="1"/>
</dbReference>
<evidence type="ECO:0000313" key="3">
    <source>
        <dbReference type="EMBL" id="KIO11480.1"/>
    </source>
</evidence>
<protein>
    <recommendedName>
        <fullName evidence="2">Phytocyanin domain-containing protein</fullName>
    </recommendedName>
</protein>
<dbReference type="HOGENOM" id="CLU_038599_0_1_1"/>
<keyword evidence="4" id="KW-1185">Reference proteome</keyword>
<feature type="region of interest" description="Disordered" evidence="1">
    <location>
        <begin position="220"/>
        <end position="255"/>
    </location>
</feature>
<name>A0A0C3PCH9_PISTI</name>
<dbReference type="AlphaFoldDB" id="A0A0C3PCH9"/>
<evidence type="ECO:0000256" key="1">
    <source>
        <dbReference type="SAM" id="MobiDB-lite"/>
    </source>
</evidence>
<dbReference type="PANTHER" id="PTHR34883:SF17">
    <property type="entry name" value="CUPREDOXIN"/>
    <property type="match status" value="1"/>
</dbReference>
<dbReference type="EMBL" id="KN831949">
    <property type="protein sequence ID" value="KIO11480.1"/>
    <property type="molecule type" value="Genomic_DNA"/>
</dbReference>
<dbReference type="InParanoid" id="A0A0C3PCH9"/>
<dbReference type="STRING" id="870435.A0A0C3PCH9"/>
<dbReference type="PANTHER" id="PTHR34883">
    <property type="entry name" value="SERINE-RICH PROTEIN, PUTATIVE-RELATED-RELATED"/>
    <property type="match status" value="1"/>
</dbReference>
<reference evidence="3 4" key="1">
    <citation type="submission" date="2014-04" db="EMBL/GenBank/DDBJ databases">
        <authorList>
            <consortium name="DOE Joint Genome Institute"/>
            <person name="Kuo A."/>
            <person name="Kohler A."/>
            <person name="Costa M.D."/>
            <person name="Nagy L.G."/>
            <person name="Floudas D."/>
            <person name="Copeland A."/>
            <person name="Barry K.W."/>
            <person name="Cichocki N."/>
            <person name="Veneault-Fourrey C."/>
            <person name="LaButti K."/>
            <person name="Lindquist E.A."/>
            <person name="Lipzen A."/>
            <person name="Lundell T."/>
            <person name="Morin E."/>
            <person name="Murat C."/>
            <person name="Sun H."/>
            <person name="Tunlid A."/>
            <person name="Henrissat B."/>
            <person name="Grigoriev I.V."/>
            <person name="Hibbett D.S."/>
            <person name="Martin F."/>
            <person name="Nordberg H.P."/>
            <person name="Cantor M.N."/>
            <person name="Hua S.X."/>
        </authorList>
    </citation>
    <scope>NUCLEOTIDE SEQUENCE [LARGE SCALE GENOMIC DNA]</scope>
    <source>
        <strain evidence="3 4">Marx 270</strain>
    </source>
</reference>
<reference evidence="4" key="2">
    <citation type="submission" date="2015-01" db="EMBL/GenBank/DDBJ databases">
        <title>Evolutionary Origins and Diversification of the Mycorrhizal Mutualists.</title>
        <authorList>
            <consortium name="DOE Joint Genome Institute"/>
            <consortium name="Mycorrhizal Genomics Consortium"/>
            <person name="Kohler A."/>
            <person name="Kuo A."/>
            <person name="Nagy L.G."/>
            <person name="Floudas D."/>
            <person name="Copeland A."/>
            <person name="Barry K.W."/>
            <person name="Cichocki N."/>
            <person name="Veneault-Fourrey C."/>
            <person name="LaButti K."/>
            <person name="Lindquist E.A."/>
            <person name="Lipzen A."/>
            <person name="Lundell T."/>
            <person name="Morin E."/>
            <person name="Murat C."/>
            <person name="Riley R."/>
            <person name="Ohm R."/>
            <person name="Sun H."/>
            <person name="Tunlid A."/>
            <person name="Henrissat B."/>
            <person name="Grigoriev I.V."/>
            <person name="Hibbett D.S."/>
            <person name="Martin F."/>
        </authorList>
    </citation>
    <scope>NUCLEOTIDE SEQUENCE [LARGE SCALE GENOMIC DNA]</scope>
    <source>
        <strain evidence="4">Marx 270</strain>
    </source>
</reference>
<feature type="compositionally biased region" description="Low complexity" evidence="1">
    <location>
        <begin position="228"/>
        <end position="252"/>
    </location>
</feature>
<dbReference type="OrthoDB" id="2331100at2759"/>
<dbReference type="InterPro" id="IPR008972">
    <property type="entry name" value="Cupredoxin"/>
</dbReference>
<proteinExistence type="predicted"/>
<dbReference type="GO" id="GO:0009055">
    <property type="term" value="F:electron transfer activity"/>
    <property type="evidence" value="ECO:0007669"/>
    <property type="project" value="InterPro"/>
</dbReference>
<dbReference type="Pfam" id="PF02298">
    <property type="entry name" value="Cu_bind_like"/>
    <property type="match status" value="1"/>
</dbReference>
<gene>
    <name evidence="3" type="ORF">M404DRAFT_13166</name>
</gene>
<sequence length="281" mass="29497">MGMWPANSYTASSSISPPCTCSGNSYVTTTTPVTTACAATPTSPAASGISYTVIVVPTQGVFRYVPFIVNASVGDTIVFLCNANNHTVTKSSQLVICNKTMDAPFASGEHNKSFQRSVNDTNSTYFYCGTPGHCQKGIFGIIMMPAMATNSSSMGAMWQYMQMMTQNNSVAASWAGNVDMSDMPRWARQYVAENVMYTRTFLAANLETLNEDGSAGLGNAGSAPLMVPNSSTSSPGGNSGSSSPQPASSNPSATMTSGAMQLLPSKVFASFTVAFPLIFVL</sequence>
<organism evidence="3 4">
    <name type="scientific">Pisolithus tinctorius Marx 270</name>
    <dbReference type="NCBI Taxonomy" id="870435"/>
    <lineage>
        <taxon>Eukaryota</taxon>
        <taxon>Fungi</taxon>
        <taxon>Dikarya</taxon>
        <taxon>Basidiomycota</taxon>
        <taxon>Agaricomycotina</taxon>
        <taxon>Agaricomycetes</taxon>
        <taxon>Agaricomycetidae</taxon>
        <taxon>Boletales</taxon>
        <taxon>Sclerodermatineae</taxon>
        <taxon>Pisolithaceae</taxon>
        <taxon>Pisolithus</taxon>
    </lineage>
</organism>
<evidence type="ECO:0000259" key="2">
    <source>
        <dbReference type="Pfam" id="PF02298"/>
    </source>
</evidence>
<dbReference type="Proteomes" id="UP000054217">
    <property type="component" value="Unassembled WGS sequence"/>
</dbReference>
<dbReference type="SUPFAM" id="SSF49503">
    <property type="entry name" value="Cupredoxins"/>
    <property type="match status" value="1"/>
</dbReference>
<feature type="domain" description="Phytocyanin" evidence="2">
    <location>
        <begin position="72"/>
        <end position="137"/>
    </location>
</feature>
<dbReference type="InterPro" id="IPR003245">
    <property type="entry name" value="Phytocyanin_dom"/>
</dbReference>
<evidence type="ECO:0000313" key="4">
    <source>
        <dbReference type="Proteomes" id="UP000054217"/>
    </source>
</evidence>
<dbReference type="InterPro" id="IPR052953">
    <property type="entry name" value="Ser-rich/MCO-related"/>
</dbReference>